<evidence type="ECO:0000313" key="5">
    <source>
        <dbReference type="Proteomes" id="UP000198677"/>
    </source>
</evidence>
<feature type="transmembrane region" description="Helical" evidence="1">
    <location>
        <begin position="620"/>
        <end position="640"/>
    </location>
</feature>
<keyword evidence="2" id="KW-0732">Signal</keyword>
<sequence>MPRIAELPTKLIAGLALALIGLSIAAPLAQAQESSDSAPEYAPTMLILDASGSMQRPDPAGTMMDAAKTAVRTFAGAAPAESKVGLTVYGTGTGNAEADKPAGCRDVQVLHKPDTLDSAALISAVDGIKASGWTPMGTALRQAAAALPDSGPRSIVLVSDGDDTCSPPDPCEVARELKQQGVDLVMHAIGFAVDGKARAQLTCMAQATGGTYTDAADGPALERTLPRVTAAALRNYKAAGTPITGTPTYDNAPVATPGQYLDTLGQKETRHYAVDVPDGATAYFSGTISFPRLPDISSTEDMNVLNVRVYGRDGRDCNEFVFEQVTSSSDGAALTVAETFDGATEKRADDGSGADKCRGGGRYYFAPTWATVSHGVPERLPIELLVGIEPAATDPGPIAVAPPTAFTEPTGPGTPVVGGGSFNVATELDGSGRYTDTLQPGEFVFYRVPLDWGQGLAYRVQYGANGGRGVENISNIQTAVYSPSREEIDLDTGAYTGTDRMLPSNGAFATVPIRYNNRTSDVLDTRKEAVAGSYYIAVKVGSTAAEGEKHPVPIRLDLTVGGTREDGPSYSSGVANGIFGENAMTQAVGSPSAGGPAADTVVVEAAGEGGTADSGSSTSVIAVAVAGVVLCGTLIGWVAVRRRRR</sequence>
<reference evidence="5" key="1">
    <citation type="submission" date="2016-10" db="EMBL/GenBank/DDBJ databases">
        <authorList>
            <person name="Varghese N."/>
            <person name="Submissions S."/>
        </authorList>
    </citation>
    <scope>NUCLEOTIDE SEQUENCE [LARGE SCALE GENOMIC DNA]</scope>
    <source>
        <strain evidence="5">DSM 44675</strain>
    </source>
</reference>
<evidence type="ECO:0000259" key="3">
    <source>
        <dbReference type="PROSITE" id="PS50234"/>
    </source>
</evidence>
<name>A0A1H7TQZ0_9NOCA</name>
<proteinExistence type="predicted"/>
<organism evidence="4 5">
    <name type="scientific">Rhodococcus maanshanensis</name>
    <dbReference type="NCBI Taxonomy" id="183556"/>
    <lineage>
        <taxon>Bacteria</taxon>
        <taxon>Bacillati</taxon>
        <taxon>Actinomycetota</taxon>
        <taxon>Actinomycetes</taxon>
        <taxon>Mycobacteriales</taxon>
        <taxon>Nocardiaceae</taxon>
        <taxon>Rhodococcus</taxon>
    </lineage>
</organism>
<dbReference type="Gene3D" id="3.40.50.410">
    <property type="entry name" value="von Willebrand factor, type A domain"/>
    <property type="match status" value="1"/>
</dbReference>
<accession>A0A1H7TQZ0</accession>
<evidence type="ECO:0000256" key="2">
    <source>
        <dbReference type="SAM" id="SignalP"/>
    </source>
</evidence>
<keyword evidence="1" id="KW-0472">Membrane</keyword>
<dbReference type="Pfam" id="PF13519">
    <property type="entry name" value="VWA_2"/>
    <property type="match status" value="1"/>
</dbReference>
<keyword evidence="1" id="KW-0812">Transmembrane</keyword>
<dbReference type="EMBL" id="FOAW01000016">
    <property type="protein sequence ID" value="SEL86919.1"/>
    <property type="molecule type" value="Genomic_DNA"/>
</dbReference>
<keyword evidence="5" id="KW-1185">Reference proteome</keyword>
<dbReference type="PROSITE" id="PS50234">
    <property type="entry name" value="VWFA"/>
    <property type="match status" value="1"/>
</dbReference>
<dbReference type="OrthoDB" id="4318225at2"/>
<keyword evidence="1" id="KW-1133">Transmembrane helix</keyword>
<protein>
    <submittedName>
        <fullName evidence="4">Ca-activated chloride channel family protein</fullName>
    </submittedName>
</protein>
<dbReference type="SMART" id="SM00327">
    <property type="entry name" value="VWA"/>
    <property type="match status" value="1"/>
</dbReference>
<gene>
    <name evidence="4" type="ORF">SAMN05444583_11658</name>
</gene>
<dbReference type="InterPro" id="IPR002035">
    <property type="entry name" value="VWF_A"/>
</dbReference>
<dbReference type="RefSeq" id="WP_072754300.1">
    <property type="nucleotide sequence ID" value="NZ_FOAW01000016.1"/>
</dbReference>
<feature type="signal peptide" evidence="2">
    <location>
        <begin position="1"/>
        <end position="31"/>
    </location>
</feature>
<dbReference type="SUPFAM" id="SSF53300">
    <property type="entry name" value="vWA-like"/>
    <property type="match status" value="1"/>
</dbReference>
<evidence type="ECO:0000256" key="1">
    <source>
        <dbReference type="SAM" id="Phobius"/>
    </source>
</evidence>
<feature type="domain" description="VWFA" evidence="3">
    <location>
        <begin position="43"/>
        <end position="228"/>
    </location>
</feature>
<evidence type="ECO:0000313" key="4">
    <source>
        <dbReference type="EMBL" id="SEL86919.1"/>
    </source>
</evidence>
<dbReference type="AlphaFoldDB" id="A0A1H7TQZ0"/>
<dbReference type="InterPro" id="IPR036465">
    <property type="entry name" value="vWFA_dom_sf"/>
</dbReference>
<feature type="chain" id="PRO_5011451543" evidence="2">
    <location>
        <begin position="32"/>
        <end position="645"/>
    </location>
</feature>
<dbReference type="Proteomes" id="UP000198677">
    <property type="component" value="Unassembled WGS sequence"/>
</dbReference>